<dbReference type="PANTHER" id="PTHR23100:SF0">
    <property type="entry name" value="ARGININE BIOSYNTHESIS BIFUNCTIONAL PROTEIN ARGJ, MITOCHONDRIAL"/>
    <property type="match status" value="1"/>
</dbReference>
<feature type="site" description="Cleavage; by autolysis" evidence="8">
    <location>
        <begin position="179"/>
        <end position="180"/>
    </location>
</feature>
<dbReference type="UniPathway" id="UPA00068">
    <property type="reaction ID" value="UER00106"/>
</dbReference>
<dbReference type="GO" id="GO:0006592">
    <property type="term" value="P:ornithine biosynthetic process"/>
    <property type="evidence" value="ECO:0007669"/>
    <property type="project" value="TreeGrafter"/>
</dbReference>
<dbReference type="InterPro" id="IPR042195">
    <property type="entry name" value="ArgJ_beta_C"/>
</dbReference>
<dbReference type="RefSeq" id="WP_098460024.1">
    <property type="nucleotide sequence ID" value="NZ_PDJC01000001.1"/>
</dbReference>
<dbReference type="SUPFAM" id="SSF56266">
    <property type="entry name" value="DmpA/ArgJ-like"/>
    <property type="match status" value="1"/>
</dbReference>
<dbReference type="GO" id="GO:0005737">
    <property type="term" value="C:cytoplasm"/>
    <property type="evidence" value="ECO:0007669"/>
    <property type="project" value="UniProtKB-SubCell"/>
</dbReference>
<comment type="pathway">
    <text evidence="8">Amino-acid biosynthesis; L-arginine biosynthesis; N(2)-acetyl-L-ornithine from L-glutamate: step 1/4.</text>
</comment>
<keyword evidence="8" id="KW-0028">Amino-acid biosynthesis</keyword>
<comment type="catalytic activity">
    <reaction evidence="8">
        <text>L-glutamate + acetyl-CoA = N-acetyl-L-glutamate + CoA + H(+)</text>
        <dbReference type="Rhea" id="RHEA:24292"/>
        <dbReference type="ChEBI" id="CHEBI:15378"/>
        <dbReference type="ChEBI" id="CHEBI:29985"/>
        <dbReference type="ChEBI" id="CHEBI:44337"/>
        <dbReference type="ChEBI" id="CHEBI:57287"/>
        <dbReference type="ChEBI" id="CHEBI:57288"/>
        <dbReference type="EC" id="2.3.1.1"/>
    </reaction>
</comment>
<feature type="binding site" evidence="8">
    <location>
        <position position="180"/>
    </location>
    <ligand>
        <name>substrate</name>
    </ligand>
</feature>
<dbReference type="Gene3D" id="3.60.70.12">
    <property type="entry name" value="L-amino peptidase D-ALA esterase/amidase"/>
    <property type="match status" value="1"/>
</dbReference>
<comment type="catalytic activity">
    <reaction evidence="8">
        <text>N(2)-acetyl-L-ornithine + L-glutamate = N-acetyl-L-glutamate + L-ornithine</text>
        <dbReference type="Rhea" id="RHEA:15349"/>
        <dbReference type="ChEBI" id="CHEBI:29985"/>
        <dbReference type="ChEBI" id="CHEBI:44337"/>
        <dbReference type="ChEBI" id="CHEBI:46911"/>
        <dbReference type="ChEBI" id="CHEBI:57805"/>
        <dbReference type="EC" id="2.3.1.35"/>
    </reaction>
</comment>
<evidence type="ECO:0000256" key="6">
    <source>
        <dbReference type="ARBA" id="ARBA00022813"/>
    </source>
</evidence>
<dbReference type="InterPro" id="IPR002813">
    <property type="entry name" value="Arg_biosynth_ArgJ"/>
</dbReference>
<evidence type="ECO:0000256" key="3">
    <source>
        <dbReference type="ARBA" id="ARBA00011475"/>
    </source>
</evidence>
<keyword evidence="8" id="KW-0511">Multifunctional enzyme</keyword>
<feature type="binding site" evidence="8">
    <location>
        <position position="260"/>
    </location>
    <ligand>
        <name>substrate</name>
    </ligand>
</feature>
<keyword evidence="7 8" id="KW-0012">Acyltransferase</keyword>
<keyword evidence="6 8" id="KW-0068">Autocatalytic cleavage</keyword>
<dbReference type="GO" id="GO:0004042">
    <property type="term" value="F:L-glutamate N-acetyltransferase activity"/>
    <property type="evidence" value="ECO:0007669"/>
    <property type="project" value="UniProtKB-UniRule"/>
</dbReference>
<feature type="binding site" evidence="8">
    <location>
        <position position="169"/>
    </location>
    <ligand>
        <name>substrate</name>
    </ligand>
</feature>
<dbReference type="Pfam" id="PF01960">
    <property type="entry name" value="ArgJ"/>
    <property type="match status" value="1"/>
</dbReference>
<feature type="chain" id="PRO_5023502286" description="Arginine biosynthesis bifunctional protein ArgJ alpha chain" evidence="8">
    <location>
        <begin position="1"/>
        <end position="179"/>
    </location>
</feature>
<dbReference type="HAMAP" id="MF_01106">
    <property type="entry name" value="ArgJ"/>
    <property type="match status" value="1"/>
</dbReference>
<comment type="caution">
    <text evidence="9">The sequence shown here is derived from an EMBL/GenBank/DDBJ whole genome shotgun (WGS) entry which is preliminary data.</text>
</comment>
<sequence length="384" mass="38188">MSVTAAKGFRAAGVIAGIKASGRADLALVSNLGPLQAAAGVFTSNRFAAAPVQWSQQAIADGQLAAVVLNSGGANACTGDAGYADSVRTAELVADAVGCTASQVAVCSTGLIGVRLPMDAVATGVTLATAALAEDGGPSAAAAIMTTDTVPKQAAHASASGWTVGGMAKGAGMLAPALATMLVVVTTDAVLDSAQLDTALRTATALTFDRADSDGCMSTNDTVLLLASGASQVTPDVAEFTAALTQVCASLARQLLADAEGASHDIEVRVTSAASEADALEIARSVARSNLFKCAIFGNDPNWGRVLAAAGTTAAAFDPAAVDVAFNGVGVFVDGQLGADRSAVDLTGRDVLVELALHAGSASASIWTNDLTYGYVKENAEYSS</sequence>
<dbReference type="InterPro" id="IPR016117">
    <property type="entry name" value="ArgJ-like_dom_sf"/>
</dbReference>
<evidence type="ECO:0000256" key="4">
    <source>
        <dbReference type="ARBA" id="ARBA00022490"/>
    </source>
</evidence>
<evidence type="ECO:0000256" key="7">
    <source>
        <dbReference type="ARBA" id="ARBA00023315"/>
    </source>
</evidence>
<dbReference type="Proteomes" id="UP000226079">
    <property type="component" value="Unassembled WGS sequence"/>
</dbReference>
<feature type="site" description="Involved in the stabilization of negative charge on the oxyanion by the formation of the oxyanion hole" evidence="8">
    <location>
        <position position="109"/>
    </location>
</feature>
<evidence type="ECO:0000256" key="5">
    <source>
        <dbReference type="ARBA" id="ARBA00022679"/>
    </source>
</evidence>
<dbReference type="AlphaFoldDB" id="A0A2A9CQM5"/>
<keyword evidence="8" id="KW-0055">Arginine biosynthesis</keyword>
<comment type="function">
    <text evidence="8">Catalyzes two activities which are involved in the cyclic version of arginine biosynthesis: the synthesis of N-acetylglutamate from glutamate and acetyl-CoA as the acetyl donor, and of ornithine by transacetylation between N(2)-acetylornithine and glutamate.</text>
</comment>
<dbReference type="CDD" id="cd02152">
    <property type="entry name" value="OAT"/>
    <property type="match status" value="1"/>
</dbReference>
<evidence type="ECO:0000256" key="2">
    <source>
        <dbReference type="ARBA" id="ARBA00006774"/>
    </source>
</evidence>
<dbReference type="FunFam" id="3.10.20.340:FF:000003">
    <property type="entry name" value="Arginine biosynthesis bifunctional protein ArgJ"/>
    <property type="match status" value="1"/>
</dbReference>
<comment type="subcellular location">
    <subcellularLocation>
        <location evidence="1 8">Cytoplasm</location>
    </subcellularLocation>
</comment>
<name>A0A2A9CQM5_9ACTN</name>
<evidence type="ECO:0000313" key="10">
    <source>
        <dbReference type="Proteomes" id="UP000226079"/>
    </source>
</evidence>
<evidence type="ECO:0000256" key="1">
    <source>
        <dbReference type="ARBA" id="ARBA00004496"/>
    </source>
</evidence>
<dbReference type="PANTHER" id="PTHR23100">
    <property type="entry name" value="ARGININE BIOSYNTHESIS BIFUNCTIONAL PROTEIN ARGJ"/>
    <property type="match status" value="1"/>
</dbReference>
<dbReference type="GO" id="GO:0004358">
    <property type="term" value="F:L-glutamate N-acetyltransferase activity, acting on acetyl-L-ornithine as donor"/>
    <property type="evidence" value="ECO:0007669"/>
    <property type="project" value="UniProtKB-UniRule"/>
</dbReference>
<evidence type="ECO:0000313" key="9">
    <source>
        <dbReference type="EMBL" id="PFG16491.1"/>
    </source>
</evidence>
<keyword evidence="10" id="KW-1185">Reference proteome</keyword>
<organism evidence="9 10">
    <name type="scientific">Propionicimonas paludicola</name>
    <dbReference type="NCBI Taxonomy" id="185243"/>
    <lineage>
        <taxon>Bacteria</taxon>
        <taxon>Bacillati</taxon>
        <taxon>Actinomycetota</taxon>
        <taxon>Actinomycetes</taxon>
        <taxon>Propionibacteriales</taxon>
        <taxon>Nocardioidaceae</taxon>
        <taxon>Propionicimonas</taxon>
    </lineage>
</organism>
<feature type="binding site" evidence="8">
    <location>
        <position position="384"/>
    </location>
    <ligand>
        <name>substrate</name>
    </ligand>
</feature>
<gene>
    <name evidence="8" type="primary">argJ</name>
    <name evidence="9" type="ORF">ATK74_1030</name>
</gene>
<evidence type="ECO:0000256" key="8">
    <source>
        <dbReference type="HAMAP-Rule" id="MF_01106"/>
    </source>
</evidence>
<keyword evidence="4 8" id="KW-0963">Cytoplasm</keyword>
<dbReference type="OrthoDB" id="9804242at2"/>
<comment type="similarity">
    <text evidence="2 8">Belongs to the ArgJ family.</text>
</comment>
<reference evidence="9 10" key="1">
    <citation type="submission" date="2017-10" db="EMBL/GenBank/DDBJ databases">
        <title>Sequencing the genomes of 1000 actinobacteria strains.</title>
        <authorList>
            <person name="Klenk H.-P."/>
        </authorList>
    </citation>
    <scope>NUCLEOTIDE SEQUENCE [LARGE SCALE GENOMIC DNA]</scope>
    <source>
        <strain evidence="9 10">DSM 15597</strain>
    </source>
</reference>
<dbReference type="NCBIfam" id="TIGR00120">
    <property type="entry name" value="ArgJ"/>
    <property type="match status" value="1"/>
</dbReference>
<dbReference type="EC" id="2.3.1.35" evidence="8"/>
<feature type="active site" description="Nucleophile" evidence="8">
    <location>
        <position position="180"/>
    </location>
</feature>
<dbReference type="EMBL" id="PDJC01000001">
    <property type="protein sequence ID" value="PFG16491.1"/>
    <property type="molecule type" value="Genomic_DNA"/>
</dbReference>
<accession>A0A2A9CQM5</accession>
<feature type="site" description="Involved in the stabilization of negative charge on the oxyanion by the formation of the oxyanion hole" evidence="8">
    <location>
        <position position="110"/>
    </location>
</feature>
<comment type="pathway">
    <text evidence="8">Amino-acid biosynthesis; L-arginine biosynthesis; L-ornithine and N-acetyl-L-glutamate from L-glutamate and N(2)-acetyl-L-ornithine (cyclic): step 1/1.</text>
</comment>
<keyword evidence="5 8" id="KW-0808">Transferase</keyword>
<feature type="chain" id="PRO_5023502285" description="Arginine biosynthesis bifunctional protein ArgJ beta chain" evidence="8">
    <location>
        <begin position="180"/>
        <end position="384"/>
    </location>
</feature>
<dbReference type="NCBIfam" id="NF003802">
    <property type="entry name" value="PRK05388.1"/>
    <property type="match status" value="1"/>
</dbReference>
<dbReference type="Gene3D" id="3.10.20.340">
    <property type="entry name" value="ArgJ beta chain, C-terminal domain"/>
    <property type="match status" value="1"/>
</dbReference>
<protein>
    <recommendedName>
        <fullName evidence="8">Arginine biosynthesis bifunctional protein ArgJ</fullName>
    </recommendedName>
    <domain>
        <recommendedName>
            <fullName evidence="8">Glutamate N-acetyltransferase</fullName>
            <ecNumber evidence="8">2.3.1.35</ecNumber>
        </recommendedName>
        <alternativeName>
            <fullName evidence="8">Ornithine acetyltransferase</fullName>
            <shortName evidence="8">OATase</shortName>
        </alternativeName>
        <alternativeName>
            <fullName evidence="8">Ornithine transacetylase</fullName>
        </alternativeName>
    </domain>
    <domain>
        <recommendedName>
            <fullName evidence="8">Amino-acid acetyltransferase</fullName>
            <ecNumber evidence="8">2.3.1.1</ecNumber>
        </recommendedName>
        <alternativeName>
            <fullName evidence="8">N-acetylglutamate synthase</fullName>
            <shortName evidence="8">AGSase</shortName>
        </alternativeName>
    </domain>
    <component>
        <recommendedName>
            <fullName evidence="8">Arginine biosynthesis bifunctional protein ArgJ alpha chain</fullName>
        </recommendedName>
    </component>
    <component>
        <recommendedName>
            <fullName evidence="8">Arginine biosynthesis bifunctional protein ArgJ beta chain</fullName>
        </recommendedName>
    </component>
</protein>
<feature type="binding site" evidence="8">
    <location>
        <position position="146"/>
    </location>
    <ligand>
        <name>substrate</name>
    </ligand>
</feature>
<proteinExistence type="inferred from homology"/>
<dbReference type="EC" id="2.3.1.1" evidence="8"/>
<feature type="binding site" evidence="8">
    <location>
        <position position="379"/>
    </location>
    <ligand>
        <name>substrate</name>
    </ligand>
</feature>
<dbReference type="GO" id="GO:0006526">
    <property type="term" value="P:L-arginine biosynthetic process"/>
    <property type="evidence" value="ECO:0007669"/>
    <property type="project" value="UniProtKB-UniRule"/>
</dbReference>
<comment type="subunit">
    <text evidence="3 8">Heterotetramer of two alpha and two beta chains.</text>
</comment>